<feature type="domain" description="AB hydrolase-1" evidence="2">
    <location>
        <begin position="148"/>
        <end position="287"/>
    </location>
</feature>
<dbReference type="PANTHER" id="PTHR12277:SF81">
    <property type="entry name" value="PROTEIN ABHD13"/>
    <property type="match status" value="1"/>
</dbReference>
<evidence type="ECO:0000313" key="4">
    <source>
        <dbReference type="Proteomes" id="UP000700596"/>
    </source>
</evidence>
<dbReference type="AlphaFoldDB" id="A0A9P9IPT2"/>
<keyword evidence="3" id="KW-0378">Hydrolase</keyword>
<keyword evidence="1" id="KW-1133">Transmembrane helix</keyword>
<gene>
    <name evidence="3" type="ORF">B0J11DRAFT_274381</name>
</gene>
<keyword evidence="1" id="KW-0472">Membrane</keyword>
<dbReference type="PANTHER" id="PTHR12277">
    <property type="entry name" value="ALPHA/BETA HYDROLASE DOMAIN-CONTAINING PROTEIN"/>
    <property type="match status" value="1"/>
</dbReference>
<organism evidence="3 4">
    <name type="scientific">Dendryphion nanum</name>
    <dbReference type="NCBI Taxonomy" id="256645"/>
    <lineage>
        <taxon>Eukaryota</taxon>
        <taxon>Fungi</taxon>
        <taxon>Dikarya</taxon>
        <taxon>Ascomycota</taxon>
        <taxon>Pezizomycotina</taxon>
        <taxon>Dothideomycetes</taxon>
        <taxon>Pleosporomycetidae</taxon>
        <taxon>Pleosporales</taxon>
        <taxon>Torulaceae</taxon>
        <taxon>Dendryphion</taxon>
    </lineage>
</organism>
<dbReference type="GO" id="GO:0016787">
    <property type="term" value="F:hydrolase activity"/>
    <property type="evidence" value="ECO:0007669"/>
    <property type="project" value="UniProtKB-KW"/>
</dbReference>
<dbReference type="EMBL" id="JAGMWT010000005">
    <property type="protein sequence ID" value="KAH7128567.1"/>
    <property type="molecule type" value="Genomic_DNA"/>
</dbReference>
<name>A0A9P9IPT2_9PLEO</name>
<dbReference type="Gene3D" id="3.40.50.1820">
    <property type="entry name" value="alpha/beta hydrolase"/>
    <property type="match status" value="1"/>
</dbReference>
<proteinExistence type="predicted"/>
<evidence type="ECO:0000256" key="1">
    <source>
        <dbReference type="SAM" id="Phobius"/>
    </source>
</evidence>
<protein>
    <submittedName>
        <fullName evidence="3">Alpha/Beta hydrolase protein</fullName>
    </submittedName>
</protein>
<dbReference type="SUPFAM" id="SSF53474">
    <property type="entry name" value="alpha/beta-Hydrolases"/>
    <property type="match status" value="1"/>
</dbReference>
<sequence length="388" mass="43566">MSLYNAIFIPIAFVSGIWVPLTLLSCVPWVQKQMLYMHWVTFWPGKWLEEPERAGFLKNQVAPFRIPTKDGERLFAWLIAPLGLYAKRANEFIAEGSSLYTDVEQKLVFKLLRDDPEARLLIYFHGNTATVAQGRRTEEYRTYSSGASEKIFVLVFDYRGFGKSTGSPSELGLLNDAEAVVEWALRAANVAPERIVLEGHSLGTAVAVGIAHQYLSLPTPIEFAGVILCASFTNTGNAFSSYSILNVFPLLAPVKLIPSLNAWFGRQMRDTWRTDDRLVSLVQRYRKLQLVLVHAEDDMTMPWDQTEELFKRAIRAAAEGSPSNEEIDKRLNVIDLGEAGRQEVWNSAGTSISKLIAKHGDHNNMMKWSPISLAILQCFGLTNLPTEP</sequence>
<comment type="caution">
    <text evidence="3">The sequence shown here is derived from an EMBL/GenBank/DDBJ whole genome shotgun (WGS) entry which is preliminary data.</text>
</comment>
<dbReference type="Pfam" id="PF12697">
    <property type="entry name" value="Abhydrolase_6"/>
    <property type="match status" value="1"/>
</dbReference>
<dbReference type="InterPro" id="IPR000073">
    <property type="entry name" value="AB_hydrolase_1"/>
</dbReference>
<dbReference type="InterPro" id="IPR029058">
    <property type="entry name" value="AB_hydrolase_fold"/>
</dbReference>
<evidence type="ECO:0000259" key="2">
    <source>
        <dbReference type="Pfam" id="PF12697"/>
    </source>
</evidence>
<evidence type="ECO:0000313" key="3">
    <source>
        <dbReference type="EMBL" id="KAH7128567.1"/>
    </source>
</evidence>
<reference evidence="3" key="1">
    <citation type="journal article" date="2021" name="Nat. Commun.">
        <title>Genetic determinants of endophytism in the Arabidopsis root mycobiome.</title>
        <authorList>
            <person name="Mesny F."/>
            <person name="Miyauchi S."/>
            <person name="Thiergart T."/>
            <person name="Pickel B."/>
            <person name="Atanasova L."/>
            <person name="Karlsson M."/>
            <person name="Huettel B."/>
            <person name="Barry K.W."/>
            <person name="Haridas S."/>
            <person name="Chen C."/>
            <person name="Bauer D."/>
            <person name="Andreopoulos W."/>
            <person name="Pangilinan J."/>
            <person name="LaButti K."/>
            <person name="Riley R."/>
            <person name="Lipzen A."/>
            <person name="Clum A."/>
            <person name="Drula E."/>
            <person name="Henrissat B."/>
            <person name="Kohler A."/>
            <person name="Grigoriev I.V."/>
            <person name="Martin F.M."/>
            <person name="Hacquard S."/>
        </authorList>
    </citation>
    <scope>NUCLEOTIDE SEQUENCE</scope>
    <source>
        <strain evidence="3">MPI-CAGE-CH-0243</strain>
    </source>
</reference>
<accession>A0A9P9IPT2</accession>
<dbReference type="Proteomes" id="UP000700596">
    <property type="component" value="Unassembled WGS sequence"/>
</dbReference>
<dbReference type="OrthoDB" id="446723at2759"/>
<keyword evidence="1" id="KW-0812">Transmembrane</keyword>
<keyword evidence="4" id="KW-1185">Reference proteome</keyword>
<feature type="transmembrane region" description="Helical" evidence="1">
    <location>
        <begin position="6"/>
        <end position="30"/>
    </location>
</feature>